<dbReference type="SUPFAM" id="SSF52266">
    <property type="entry name" value="SGNH hydrolase"/>
    <property type="match status" value="1"/>
</dbReference>
<name>A0A2T6B2W2_9RHOB</name>
<sequence>MPVLMTFGDSNTHGSPPMTDRVSYHRFGPDVRWPRRALAALGPEWELVEEGLPGRTAQFDDPCMDGLMNGHPALRQALQSHGPLDVLTIMLGTNDVKTRFGASPETVMGGIAGLLDLALGVEMQARHGGFRVLLICPPPVLETGVLAPDFWGARTKSLALPPLYRALATSRGAAFLDAGEVISVSPVDGVHFEAEAHAALGEAVAERVAALV</sequence>
<dbReference type="InterPro" id="IPR036514">
    <property type="entry name" value="SGNH_hydro_sf"/>
</dbReference>
<dbReference type="InterPro" id="IPR013830">
    <property type="entry name" value="SGNH_hydro"/>
</dbReference>
<reference evidence="2 3" key="1">
    <citation type="submission" date="2018-04" db="EMBL/GenBank/DDBJ databases">
        <title>Genomic Encyclopedia of Archaeal and Bacterial Type Strains, Phase II (KMG-II): from individual species to whole genera.</title>
        <authorList>
            <person name="Goeker M."/>
        </authorList>
    </citation>
    <scope>NUCLEOTIDE SEQUENCE [LARGE SCALE GENOMIC DNA]</scope>
    <source>
        <strain evidence="2 3">DSM 21823</strain>
    </source>
</reference>
<feature type="domain" description="SGNH hydrolase-type esterase" evidence="1">
    <location>
        <begin position="7"/>
        <end position="199"/>
    </location>
</feature>
<protein>
    <submittedName>
        <fullName evidence="2">Lysophospholipase L1-like esterase</fullName>
    </submittedName>
</protein>
<dbReference type="OrthoDB" id="164654at2"/>
<proteinExistence type="predicted"/>
<dbReference type="Pfam" id="PF13472">
    <property type="entry name" value="Lipase_GDSL_2"/>
    <property type="match status" value="1"/>
</dbReference>
<dbReference type="Proteomes" id="UP000244224">
    <property type="component" value="Unassembled WGS sequence"/>
</dbReference>
<keyword evidence="3" id="KW-1185">Reference proteome</keyword>
<accession>A0A2T6B2W2</accession>
<comment type="caution">
    <text evidence="2">The sequence shown here is derived from an EMBL/GenBank/DDBJ whole genome shotgun (WGS) entry which is preliminary data.</text>
</comment>
<dbReference type="EMBL" id="QBKP01000005">
    <property type="protein sequence ID" value="PTX50427.1"/>
    <property type="molecule type" value="Genomic_DNA"/>
</dbReference>
<dbReference type="AlphaFoldDB" id="A0A2T6B2W2"/>
<evidence type="ECO:0000313" key="3">
    <source>
        <dbReference type="Proteomes" id="UP000244224"/>
    </source>
</evidence>
<organism evidence="2 3">
    <name type="scientific">Gemmobacter caeni</name>
    <dbReference type="NCBI Taxonomy" id="589035"/>
    <lineage>
        <taxon>Bacteria</taxon>
        <taxon>Pseudomonadati</taxon>
        <taxon>Pseudomonadota</taxon>
        <taxon>Alphaproteobacteria</taxon>
        <taxon>Rhodobacterales</taxon>
        <taxon>Paracoccaceae</taxon>
        <taxon>Gemmobacter</taxon>
    </lineage>
</organism>
<gene>
    <name evidence="2" type="ORF">C8N34_10571</name>
</gene>
<dbReference type="RefSeq" id="WP_054301349.1">
    <property type="nucleotide sequence ID" value="NZ_QBKP01000005.1"/>
</dbReference>
<evidence type="ECO:0000259" key="1">
    <source>
        <dbReference type="Pfam" id="PF13472"/>
    </source>
</evidence>
<evidence type="ECO:0000313" key="2">
    <source>
        <dbReference type="EMBL" id="PTX50427.1"/>
    </source>
</evidence>
<dbReference type="Gene3D" id="3.40.50.1110">
    <property type="entry name" value="SGNH hydrolase"/>
    <property type="match status" value="1"/>
</dbReference>
<dbReference type="GO" id="GO:0016788">
    <property type="term" value="F:hydrolase activity, acting on ester bonds"/>
    <property type="evidence" value="ECO:0007669"/>
    <property type="project" value="UniProtKB-ARBA"/>
</dbReference>
<dbReference type="CDD" id="cd01839">
    <property type="entry name" value="SGNH_arylesterase_like"/>
    <property type="match status" value="1"/>
</dbReference>